<evidence type="ECO:0000256" key="3">
    <source>
        <dbReference type="ARBA" id="ARBA00022448"/>
    </source>
</evidence>
<reference evidence="15 16" key="1">
    <citation type="submission" date="2019-06" db="EMBL/GenBank/DDBJ databases">
        <title>A novel bacterium of genus Marinomonas, isolated from coastal sand.</title>
        <authorList>
            <person name="Huang H."/>
            <person name="Mo K."/>
            <person name="Hu Y."/>
        </authorList>
    </citation>
    <scope>NUCLEOTIDE SEQUENCE [LARGE SCALE GENOMIC DNA]</scope>
    <source>
        <strain evidence="15 16">HB171799</strain>
    </source>
</reference>
<comment type="subcellular location">
    <subcellularLocation>
        <location evidence="2">Cell membrane</location>
        <topology evidence="2">Multi-pass membrane protein</topology>
    </subcellularLocation>
</comment>
<keyword evidence="8" id="KW-0249">Electron transport</keyword>
<dbReference type="AlphaFoldDB" id="A0A501WRK8"/>
<evidence type="ECO:0000256" key="1">
    <source>
        <dbReference type="ARBA" id="ARBA00001970"/>
    </source>
</evidence>
<evidence type="ECO:0000256" key="9">
    <source>
        <dbReference type="ARBA" id="ARBA00022989"/>
    </source>
</evidence>
<dbReference type="EMBL" id="VFRR01000012">
    <property type="protein sequence ID" value="TPE52393.1"/>
    <property type="molecule type" value="Genomic_DNA"/>
</dbReference>
<name>A0A501WRK8_9GAMM</name>
<feature type="transmembrane region" description="Helical" evidence="13">
    <location>
        <begin position="48"/>
        <end position="70"/>
    </location>
</feature>
<feature type="transmembrane region" description="Helical" evidence="13">
    <location>
        <begin position="90"/>
        <end position="114"/>
    </location>
</feature>
<protein>
    <submittedName>
        <fullName evidence="15">Cytochrome b</fullName>
    </submittedName>
</protein>
<dbReference type="InterPro" id="IPR016174">
    <property type="entry name" value="Di-haem_cyt_TM"/>
</dbReference>
<feature type="domain" description="Cytochrome b561 bacterial/Ni-hydrogenase" evidence="14">
    <location>
        <begin position="5"/>
        <end position="157"/>
    </location>
</feature>
<evidence type="ECO:0000256" key="12">
    <source>
        <dbReference type="ARBA" id="ARBA00037975"/>
    </source>
</evidence>
<evidence type="ECO:0000256" key="5">
    <source>
        <dbReference type="ARBA" id="ARBA00022617"/>
    </source>
</evidence>
<evidence type="ECO:0000313" key="15">
    <source>
        <dbReference type="EMBL" id="TPE52393.1"/>
    </source>
</evidence>
<dbReference type="GO" id="GO:0046872">
    <property type="term" value="F:metal ion binding"/>
    <property type="evidence" value="ECO:0007669"/>
    <property type="project" value="UniProtKB-KW"/>
</dbReference>
<organism evidence="15 16">
    <name type="scientific">Maribrevibacterium harenarium</name>
    <dbReference type="NCBI Taxonomy" id="2589817"/>
    <lineage>
        <taxon>Bacteria</taxon>
        <taxon>Pseudomonadati</taxon>
        <taxon>Pseudomonadota</taxon>
        <taxon>Gammaproteobacteria</taxon>
        <taxon>Oceanospirillales</taxon>
        <taxon>Oceanospirillaceae</taxon>
        <taxon>Maribrevibacterium</taxon>
    </lineage>
</organism>
<dbReference type="GO" id="GO:0005886">
    <property type="term" value="C:plasma membrane"/>
    <property type="evidence" value="ECO:0007669"/>
    <property type="project" value="UniProtKB-SubCell"/>
</dbReference>
<evidence type="ECO:0000256" key="6">
    <source>
        <dbReference type="ARBA" id="ARBA00022692"/>
    </source>
</evidence>
<dbReference type="GO" id="GO:0009055">
    <property type="term" value="F:electron transfer activity"/>
    <property type="evidence" value="ECO:0007669"/>
    <property type="project" value="InterPro"/>
</dbReference>
<evidence type="ECO:0000256" key="11">
    <source>
        <dbReference type="ARBA" id="ARBA00023136"/>
    </source>
</evidence>
<keyword evidence="6 13" id="KW-0812">Transmembrane</keyword>
<accession>A0A501WRK8</accession>
<comment type="cofactor">
    <cofactor evidence="1">
        <name>heme b</name>
        <dbReference type="ChEBI" id="CHEBI:60344"/>
    </cofactor>
</comment>
<keyword evidence="3" id="KW-0813">Transport</keyword>
<keyword evidence="7" id="KW-0479">Metal-binding</keyword>
<dbReference type="SUPFAM" id="SSF81342">
    <property type="entry name" value="Transmembrane di-heme cytochromes"/>
    <property type="match status" value="1"/>
</dbReference>
<dbReference type="PANTHER" id="PTHR30529">
    <property type="entry name" value="CYTOCHROME B561"/>
    <property type="match status" value="1"/>
</dbReference>
<keyword evidence="4" id="KW-1003">Cell membrane</keyword>
<evidence type="ECO:0000256" key="13">
    <source>
        <dbReference type="SAM" id="Phobius"/>
    </source>
</evidence>
<proteinExistence type="inferred from homology"/>
<dbReference type="RefSeq" id="WP_140588296.1">
    <property type="nucleotide sequence ID" value="NZ_VFRR01000012.1"/>
</dbReference>
<dbReference type="GO" id="GO:0020037">
    <property type="term" value="F:heme binding"/>
    <property type="evidence" value="ECO:0007669"/>
    <property type="project" value="TreeGrafter"/>
</dbReference>
<evidence type="ECO:0000256" key="10">
    <source>
        <dbReference type="ARBA" id="ARBA00023004"/>
    </source>
</evidence>
<sequence>MKSKHYSLAQIGLHWWVALLFGANYIVSDGMGPMLGKHLEGQDVSQEFVVNFHVYVGLAFLGFALLRIVVRLFSGAPEPVETANKKLDKLALIAHKALYVLMLLVPLAGIGAWYGNIHELGDVHVIIMNVMLGLVGLHIVGALYHRFVLKDGVIERMSFLRRS</sequence>
<feature type="transmembrane region" description="Helical" evidence="13">
    <location>
        <begin position="12"/>
        <end position="28"/>
    </location>
</feature>
<gene>
    <name evidence="15" type="ORF">FJM67_08110</name>
</gene>
<dbReference type="GO" id="GO:0022904">
    <property type="term" value="P:respiratory electron transport chain"/>
    <property type="evidence" value="ECO:0007669"/>
    <property type="project" value="InterPro"/>
</dbReference>
<evidence type="ECO:0000256" key="4">
    <source>
        <dbReference type="ARBA" id="ARBA00022475"/>
    </source>
</evidence>
<keyword evidence="9 13" id="KW-1133">Transmembrane helix</keyword>
<evidence type="ECO:0000256" key="7">
    <source>
        <dbReference type="ARBA" id="ARBA00022723"/>
    </source>
</evidence>
<feature type="transmembrane region" description="Helical" evidence="13">
    <location>
        <begin position="126"/>
        <end position="149"/>
    </location>
</feature>
<evidence type="ECO:0000313" key="16">
    <source>
        <dbReference type="Proteomes" id="UP000315901"/>
    </source>
</evidence>
<dbReference type="InterPro" id="IPR011577">
    <property type="entry name" value="Cyt_b561_bac/Ni-Hgenase"/>
</dbReference>
<dbReference type="PANTHER" id="PTHR30529:SF7">
    <property type="entry name" value="CYTOCHROME B561 BACTERIAL_NI-HYDROGENASE DOMAIN-CONTAINING PROTEIN"/>
    <property type="match status" value="1"/>
</dbReference>
<evidence type="ECO:0000259" key="14">
    <source>
        <dbReference type="Pfam" id="PF01292"/>
    </source>
</evidence>
<comment type="caution">
    <text evidence="15">The sequence shown here is derived from an EMBL/GenBank/DDBJ whole genome shotgun (WGS) entry which is preliminary data.</text>
</comment>
<dbReference type="OrthoDB" id="6105291at2"/>
<keyword evidence="16" id="KW-1185">Reference proteome</keyword>
<evidence type="ECO:0000256" key="2">
    <source>
        <dbReference type="ARBA" id="ARBA00004651"/>
    </source>
</evidence>
<dbReference type="InterPro" id="IPR052168">
    <property type="entry name" value="Cytochrome_b561_oxidase"/>
</dbReference>
<dbReference type="Proteomes" id="UP000315901">
    <property type="component" value="Unassembled WGS sequence"/>
</dbReference>
<keyword evidence="5" id="KW-0349">Heme</keyword>
<comment type="similarity">
    <text evidence="12">Belongs to the cytochrome b561 family.</text>
</comment>
<keyword evidence="10" id="KW-0408">Iron</keyword>
<evidence type="ECO:0000256" key="8">
    <source>
        <dbReference type="ARBA" id="ARBA00022982"/>
    </source>
</evidence>
<keyword evidence="11 13" id="KW-0472">Membrane</keyword>
<dbReference type="Pfam" id="PF01292">
    <property type="entry name" value="Ni_hydr_CYTB"/>
    <property type="match status" value="1"/>
</dbReference>